<evidence type="ECO:0000313" key="11">
    <source>
        <dbReference type="EMBL" id="KZB68949.1"/>
    </source>
</evidence>
<evidence type="ECO:0000313" key="12">
    <source>
        <dbReference type="Proteomes" id="UP000076335"/>
    </source>
</evidence>
<accession>A0A154LA89</accession>
<evidence type="ECO:0000256" key="8">
    <source>
        <dbReference type="ARBA" id="ARBA00038436"/>
    </source>
</evidence>
<feature type="transmembrane region" description="Helical" evidence="9">
    <location>
        <begin position="51"/>
        <end position="69"/>
    </location>
</feature>
<gene>
    <name evidence="11" type="ORF">AUP42_08540</name>
</gene>
<dbReference type="InterPro" id="IPR055348">
    <property type="entry name" value="DctQ"/>
</dbReference>
<name>A0A154LA89_9PROT</name>
<evidence type="ECO:0000256" key="9">
    <source>
        <dbReference type="RuleBase" id="RU369079"/>
    </source>
</evidence>
<protein>
    <recommendedName>
        <fullName evidence="9">TRAP transporter small permease protein</fullName>
    </recommendedName>
</protein>
<feature type="transmembrane region" description="Helical" evidence="9">
    <location>
        <begin position="90"/>
        <end position="108"/>
    </location>
</feature>
<evidence type="ECO:0000256" key="5">
    <source>
        <dbReference type="ARBA" id="ARBA00022692"/>
    </source>
</evidence>
<comment type="subunit">
    <text evidence="9">The complex comprises the extracytoplasmic solute receptor protein and the two transmembrane proteins.</text>
</comment>
<comment type="function">
    <text evidence="9">Part of the tripartite ATP-independent periplasmic (TRAP) transport system.</text>
</comment>
<evidence type="ECO:0000259" key="10">
    <source>
        <dbReference type="Pfam" id="PF04290"/>
    </source>
</evidence>
<evidence type="ECO:0000256" key="2">
    <source>
        <dbReference type="ARBA" id="ARBA00022448"/>
    </source>
</evidence>
<feature type="domain" description="Tripartite ATP-independent periplasmic transporters DctQ component" evidence="10">
    <location>
        <begin position="27"/>
        <end position="153"/>
    </location>
</feature>
<evidence type="ECO:0000256" key="4">
    <source>
        <dbReference type="ARBA" id="ARBA00022519"/>
    </source>
</evidence>
<keyword evidence="5 9" id="KW-0812">Transmembrane</keyword>
<comment type="subcellular location">
    <subcellularLocation>
        <location evidence="1 9">Cell inner membrane</location>
        <topology evidence="1 9">Multi-pass membrane protein</topology>
    </subcellularLocation>
</comment>
<dbReference type="InterPro" id="IPR007387">
    <property type="entry name" value="TRAP_DctQ"/>
</dbReference>
<keyword evidence="6 9" id="KW-1133">Transmembrane helix</keyword>
<sequence length="167" mass="18908">MMKSLTLIDRSLGLILRTIAIACLAILMLILGGNVISRMTGWFSLGWYDEIIELCFAWMIFFGAAELWRENQHFRIDWLYYSLPKAKRRIHTILVSLINIVFLAFLMVEGSNLAQKSSALTPIIGFPVTLLYACIPISAAIMLAYAIADLFRHSPRHAAEVEVIDDM</sequence>
<dbReference type="GO" id="GO:0022857">
    <property type="term" value="F:transmembrane transporter activity"/>
    <property type="evidence" value="ECO:0007669"/>
    <property type="project" value="UniProtKB-UniRule"/>
</dbReference>
<dbReference type="Proteomes" id="UP000076335">
    <property type="component" value="Unassembled WGS sequence"/>
</dbReference>
<dbReference type="PANTHER" id="PTHR35011:SF2">
    <property type="entry name" value="2,3-DIKETO-L-GULONATE TRAP TRANSPORTER SMALL PERMEASE PROTEIN YIAM"/>
    <property type="match status" value="1"/>
</dbReference>
<feature type="transmembrane region" description="Helical" evidence="9">
    <location>
        <begin position="12"/>
        <end position="31"/>
    </location>
</feature>
<dbReference type="PANTHER" id="PTHR35011">
    <property type="entry name" value="2,3-DIKETO-L-GULONATE TRAP TRANSPORTER SMALL PERMEASE PROTEIN YIAM"/>
    <property type="match status" value="1"/>
</dbReference>
<evidence type="ECO:0000256" key="1">
    <source>
        <dbReference type="ARBA" id="ARBA00004429"/>
    </source>
</evidence>
<keyword evidence="3" id="KW-1003">Cell membrane</keyword>
<dbReference type="AlphaFoldDB" id="A0A154LA89"/>
<reference evidence="11 12" key="1">
    <citation type="submission" date="2015-12" db="EMBL/GenBank/DDBJ databases">
        <title>Genome sequence of Thalassospira lucentensis MCCC 1A02072.</title>
        <authorList>
            <person name="Lu L."/>
            <person name="Lai Q."/>
            <person name="Shao Z."/>
            <person name="Qian P."/>
        </authorList>
    </citation>
    <scope>NUCLEOTIDE SEQUENCE [LARGE SCALE GENOMIC DNA]</scope>
    <source>
        <strain evidence="11 12">MCCC 1A02072</strain>
    </source>
</reference>
<dbReference type="GO" id="GO:0005886">
    <property type="term" value="C:plasma membrane"/>
    <property type="evidence" value="ECO:0007669"/>
    <property type="project" value="UniProtKB-SubCell"/>
</dbReference>
<dbReference type="EMBL" id="LPVY01000002">
    <property type="protein sequence ID" value="KZB68949.1"/>
    <property type="molecule type" value="Genomic_DNA"/>
</dbReference>
<keyword evidence="7 9" id="KW-0472">Membrane</keyword>
<dbReference type="GO" id="GO:0015740">
    <property type="term" value="P:C4-dicarboxylate transport"/>
    <property type="evidence" value="ECO:0007669"/>
    <property type="project" value="TreeGrafter"/>
</dbReference>
<evidence type="ECO:0000256" key="7">
    <source>
        <dbReference type="ARBA" id="ARBA00023136"/>
    </source>
</evidence>
<dbReference type="Pfam" id="PF04290">
    <property type="entry name" value="DctQ"/>
    <property type="match status" value="1"/>
</dbReference>
<proteinExistence type="inferred from homology"/>
<organism evidence="11 12">
    <name type="scientific">Thalassospira lucentensis</name>
    <dbReference type="NCBI Taxonomy" id="168935"/>
    <lineage>
        <taxon>Bacteria</taxon>
        <taxon>Pseudomonadati</taxon>
        <taxon>Pseudomonadota</taxon>
        <taxon>Alphaproteobacteria</taxon>
        <taxon>Rhodospirillales</taxon>
        <taxon>Thalassospiraceae</taxon>
        <taxon>Thalassospira</taxon>
    </lineage>
</organism>
<comment type="similarity">
    <text evidence="8 9">Belongs to the TRAP transporter small permease family.</text>
</comment>
<comment type="caution">
    <text evidence="11">The sequence shown here is derived from an EMBL/GenBank/DDBJ whole genome shotgun (WGS) entry which is preliminary data.</text>
</comment>
<dbReference type="OrthoDB" id="4964541at2"/>
<keyword evidence="4 9" id="KW-0997">Cell inner membrane</keyword>
<keyword evidence="2 9" id="KW-0813">Transport</keyword>
<evidence type="ECO:0000256" key="3">
    <source>
        <dbReference type="ARBA" id="ARBA00022475"/>
    </source>
</evidence>
<feature type="transmembrane region" description="Helical" evidence="9">
    <location>
        <begin position="128"/>
        <end position="148"/>
    </location>
</feature>
<evidence type="ECO:0000256" key="6">
    <source>
        <dbReference type="ARBA" id="ARBA00022989"/>
    </source>
</evidence>